<organism evidence="1 2">
    <name type="scientific">Novosphingobium hassiacum</name>
    <dbReference type="NCBI Taxonomy" id="173676"/>
    <lineage>
        <taxon>Bacteria</taxon>
        <taxon>Pseudomonadati</taxon>
        <taxon>Pseudomonadota</taxon>
        <taxon>Alphaproteobacteria</taxon>
        <taxon>Sphingomonadales</taxon>
        <taxon>Sphingomonadaceae</taxon>
        <taxon>Novosphingobium</taxon>
    </lineage>
</organism>
<protein>
    <submittedName>
        <fullName evidence="1">Uncharacterized protein</fullName>
    </submittedName>
</protein>
<evidence type="ECO:0000313" key="1">
    <source>
        <dbReference type="EMBL" id="MBB3862220.1"/>
    </source>
</evidence>
<keyword evidence="2" id="KW-1185">Reference proteome</keyword>
<dbReference type="EMBL" id="JACICY010000011">
    <property type="protein sequence ID" value="MBB3862220.1"/>
    <property type="molecule type" value="Genomic_DNA"/>
</dbReference>
<dbReference type="Proteomes" id="UP000562395">
    <property type="component" value="Unassembled WGS sequence"/>
</dbReference>
<reference evidence="1 2" key="1">
    <citation type="submission" date="2020-08" db="EMBL/GenBank/DDBJ databases">
        <title>Genomic Encyclopedia of Type Strains, Phase IV (KMG-IV): sequencing the most valuable type-strain genomes for metagenomic binning, comparative biology and taxonomic classification.</title>
        <authorList>
            <person name="Goeker M."/>
        </authorList>
    </citation>
    <scope>NUCLEOTIDE SEQUENCE [LARGE SCALE GENOMIC DNA]</scope>
    <source>
        <strain evidence="1 2">DSM 14552</strain>
    </source>
</reference>
<sequence>MTERSPLVASFRREALEILARRNQPGVKVPVRNGRVVLERLAHGYRLDVLGLDQYGKPLRLATSHFDHLDHARAIGARMGRTMCVVFQDKTKSAGR</sequence>
<gene>
    <name evidence="1" type="ORF">GGQ88_003518</name>
</gene>
<comment type="caution">
    <text evidence="1">The sequence shown here is derived from an EMBL/GenBank/DDBJ whole genome shotgun (WGS) entry which is preliminary data.</text>
</comment>
<dbReference type="AlphaFoldDB" id="A0A7W6EXM0"/>
<accession>A0A7W6EXM0</accession>
<evidence type="ECO:0000313" key="2">
    <source>
        <dbReference type="Proteomes" id="UP000562395"/>
    </source>
</evidence>
<proteinExistence type="predicted"/>
<name>A0A7W6EXM0_9SPHN</name>
<dbReference type="RefSeq" id="WP_183614724.1">
    <property type="nucleotide sequence ID" value="NZ_JACICY010000011.1"/>
</dbReference>